<dbReference type="GO" id="GO:0048706">
    <property type="term" value="P:embryonic skeletal system development"/>
    <property type="evidence" value="ECO:0007669"/>
    <property type="project" value="Ensembl"/>
</dbReference>
<dbReference type="PANTHER" id="PTHR12968">
    <property type="entry name" value="B9 DOMAIN-CONTAINING"/>
    <property type="match status" value="1"/>
</dbReference>
<dbReference type="GO" id="GO:0060322">
    <property type="term" value="P:head development"/>
    <property type="evidence" value="ECO:0007669"/>
    <property type="project" value="Ensembl"/>
</dbReference>
<dbReference type="AlphaFoldDB" id="A0A9L0QZK0"/>
<dbReference type="GO" id="GO:0042733">
    <property type="term" value="P:embryonic digit morphogenesis"/>
    <property type="evidence" value="ECO:0007669"/>
    <property type="project" value="Ensembl"/>
</dbReference>
<dbReference type="GO" id="GO:0008589">
    <property type="term" value="P:regulation of smoothened signaling pathway"/>
    <property type="evidence" value="ECO:0007669"/>
    <property type="project" value="Ensembl"/>
</dbReference>
<dbReference type="GO" id="GO:2000095">
    <property type="term" value="P:regulation of Wnt signaling pathway, planar cell polarity pathway"/>
    <property type="evidence" value="ECO:0007669"/>
    <property type="project" value="Ensembl"/>
</dbReference>
<evidence type="ECO:0000256" key="3">
    <source>
        <dbReference type="ARBA" id="ARBA00022794"/>
    </source>
</evidence>
<dbReference type="GO" id="GO:1905515">
    <property type="term" value="P:non-motile cilium assembly"/>
    <property type="evidence" value="ECO:0007669"/>
    <property type="project" value="Ensembl"/>
</dbReference>
<evidence type="ECO:0000256" key="1">
    <source>
        <dbReference type="ARBA" id="ARBA00004120"/>
    </source>
</evidence>
<dbReference type="GO" id="GO:0005813">
    <property type="term" value="C:centrosome"/>
    <property type="evidence" value="ECO:0007669"/>
    <property type="project" value="Ensembl"/>
</dbReference>
<evidence type="ECO:0000313" key="7">
    <source>
        <dbReference type="Ensembl" id="ENSECAP00000055466.1"/>
    </source>
</evidence>
<dbReference type="GO" id="GO:0021904">
    <property type="term" value="P:dorsal/ventral neural tube patterning"/>
    <property type="evidence" value="ECO:0007669"/>
    <property type="project" value="Ensembl"/>
</dbReference>
<dbReference type="GO" id="GO:0005730">
    <property type="term" value="C:nucleolus"/>
    <property type="evidence" value="ECO:0007669"/>
    <property type="project" value="Ensembl"/>
</dbReference>
<evidence type="ECO:0000256" key="2">
    <source>
        <dbReference type="ARBA" id="ARBA00022490"/>
    </source>
</evidence>
<feature type="region of interest" description="Disordered" evidence="6">
    <location>
        <begin position="665"/>
        <end position="700"/>
    </location>
</feature>
<reference evidence="7" key="3">
    <citation type="submission" date="2025-09" db="UniProtKB">
        <authorList>
            <consortium name="Ensembl"/>
        </authorList>
    </citation>
    <scope>IDENTIFICATION</scope>
    <source>
        <strain evidence="7">Thoroughbred</strain>
    </source>
</reference>
<organism evidence="7 8">
    <name type="scientific">Equus caballus</name>
    <name type="common">Horse</name>
    <dbReference type="NCBI Taxonomy" id="9796"/>
    <lineage>
        <taxon>Eukaryota</taxon>
        <taxon>Metazoa</taxon>
        <taxon>Chordata</taxon>
        <taxon>Craniata</taxon>
        <taxon>Vertebrata</taxon>
        <taxon>Euteleostomi</taxon>
        <taxon>Mammalia</taxon>
        <taxon>Eutheria</taxon>
        <taxon>Laurasiatheria</taxon>
        <taxon>Perissodactyla</taxon>
        <taxon>Equidae</taxon>
        <taxon>Equus</taxon>
    </lineage>
</organism>
<evidence type="ECO:0000313" key="8">
    <source>
        <dbReference type="Proteomes" id="UP000002281"/>
    </source>
</evidence>
<dbReference type="GO" id="GO:0048754">
    <property type="term" value="P:branching morphogenesis of an epithelial tube"/>
    <property type="evidence" value="ECO:0007669"/>
    <property type="project" value="Ensembl"/>
</dbReference>
<comment type="subcellular location">
    <subcellularLocation>
        <location evidence="1">Cytoplasm</location>
        <location evidence="1">Cytoskeleton</location>
        <location evidence="1">Cilium basal body</location>
    </subcellularLocation>
</comment>
<dbReference type="GO" id="GO:1990403">
    <property type="term" value="P:embryonic brain development"/>
    <property type="evidence" value="ECO:0007669"/>
    <property type="project" value="Ensembl"/>
</dbReference>
<proteinExistence type="predicted"/>
<dbReference type="GO" id="GO:0060828">
    <property type="term" value="P:regulation of canonical Wnt signaling pathway"/>
    <property type="evidence" value="ECO:0007669"/>
    <property type="project" value="Ensembl"/>
</dbReference>
<feature type="compositionally biased region" description="Polar residues" evidence="6">
    <location>
        <begin position="681"/>
        <end position="690"/>
    </location>
</feature>
<dbReference type="GO" id="GO:0001843">
    <property type="term" value="P:neural tube closure"/>
    <property type="evidence" value="ECO:0007669"/>
    <property type="project" value="Ensembl"/>
</dbReference>
<dbReference type="PROSITE" id="PS51381">
    <property type="entry name" value="C2_B9"/>
    <property type="match status" value="1"/>
</dbReference>
<dbReference type="GO" id="GO:0010669">
    <property type="term" value="P:epithelial structure maintenance"/>
    <property type="evidence" value="ECO:0007669"/>
    <property type="project" value="Ensembl"/>
</dbReference>
<keyword evidence="2" id="KW-0963">Cytoplasm</keyword>
<dbReference type="GO" id="GO:0036038">
    <property type="term" value="C:MKS complex"/>
    <property type="evidence" value="ECO:0000318"/>
    <property type="project" value="GO_Central"/>
</dbReference>
<sequence length="700" mass="79111">MSLTCQVPWPPVASRGVTLLGGAFIPSAKNLYLGRAQRKGSEGLWLGGEAQVQQETACDSRQTCEETPERQGWADAISPALSEADPHLLAFQASELGISEEGSCPGKGNGAARFPAQSRRDAAVMAEAVWSTDTGEAVYRSRDPVRNLRLRVHLQRITSSNFLHYQPAAQLGKDLIDLATFRPPPTASGHRPDEDEEEEVVIGWQEKLFSQFEVDLYQNEAACQSPLDHQYRQEILKLENSGGRKNRRIFTYTDSDRYTNLEEHCQKMTTAASEVPSFLVERMANVRRRRQDRRGMEGGILKSRIVTWEPSEEFIRNSHVINTPLQTMYIMADLGPYGKLGYKKYEHVLCTLKVDSNGVITVKPDFTGLKGPYRIETEGEKQELWKYTIDNVSSLAQPEEEEREQRVFKDLYGRHKEYLNSLVGTDFEMTVPGALRLFVNGEVVSAQGYEYDNLYVHFFVELPTSNWSSPAFQQLSGITQTCVTKSLGMDKVAYFSYPFTFEASFLHEDESADALPEWPVLYCEVLSLDFWQRYRVEGYGAVVLPATPGSHTLTVSTWRPMELGTVAELRRFFIGGSLELEDISYVRIPGTFKGERLSRFGLRTETTGSVTFRLHCLQQSRAFMESSSLRKRMRSVLDRLEGFSQQSSIHSVLEAFRRARRRMQEARERLPQGLVGPSGARSPSSLQPRPSVQEDKPSAI</sequence>
<evidence type="ECO:0000256" key="6">
    <source>
        <dbReference type="SAM" id="MobiDB-lite"/>
    </source>
</evidence>
<dbReference type="Proteomes" id="UP000002281">
    <property type="component" value="Chromosome 11"/>
</dbReference>
<evidence type="ECO:0000256" key="5">
    <source>
        <dbReference type="ARBA" id="ARBA00023273"/>
    </source>
</evidence>
<keyword evidence="8" id="KW-1185">Reference proteome</keyword>
<keyword evidence="3" id="KW-0970">Cilium biogenesis/degradation</keyword>
<dbReference type="InterPro" id="IPR010796">
    <property type="entry name" value="C2_B9-type_dom"/>
</dbReference>
<reference evidence="7" key="2">
    <citation type="submission" date="2025-08" db="UniProtKB">
        <authorList>
            <consortium name="Ensembl"/>
        </authorList>
    </citation>
    <scope>IDENTIFICATION</scope>
    <source>
        <strain evidence="7">Thoroughbred</strain>
    </source>
</reference>
<name>A0A9L0QZK0_HORSE</name>
<gene>
    <name evidence="7" type="primary">MKS1</name>
</gene>
<accession>A0A9L0QZK0</accession>
<dbReference type="Pfam" id="PF07162">
    <property type="entry name" value="B9-C2"/>
    <property type="match status" value="1"/>
</dbReference>
<dbReference type="GeneTree" id="ENSGT00510000047471"/>
<dbReference type="GO" id="GO:0005654">
    <property type="term" value="C:nucleoplasm"/>
    <property type="evidence" value="ECO:0007669"/>
    <property type="project" value="Ensembl"/>
</dbReference>
<dbReference type="GO" id="GO:0061009">
    <property type="term" value="P:common bile duct development"/>
    <property type="evidence" value="ECO:0007669"/>
    <property type="project" value="Ensembl"/>
</dbReference>
<evidence type="ECO:0000256" key="4">
    <source>
        <dbReference type="ARBA" id="ARBA00023212"/>
    </source>
</evidence>
<dbReference type="GO" id="GO:0005737">
    <property type="term" value="C:cytoplasm"/>
    <property type="evidence" value="ECO:0007669"/>
    <property type="project" value="Ensembl"/>
</dbReference>
<protein>
    <submittedName>
        <fullName evidence="7">MKS transition zone complex subunit 1</fullName>
    </submittedName>
</protein>
<keyword evidence="4" id="KW-0206">Cytoskeleton</keyword>
<reference evidence="7 8" key="1">
    <citation type="journal article" date="2009" name="Science">
        <title>Genome sequence, comparative analysis, and population genetics of the domestic horse.</title>
        <authorList>
            <consortium name="Broad Institute Genome Sequencing Platform"/>
            <consortium name="Broad Institute Whole Genome Assembly Team"/>
            <person name="Wade C.M."/>
            <person name="Giulotto E."/>
            <person name="Sigurdsson S."/>
            <person name="Zoli M."/>
            <person name="Gnerre S."/>
            <person name="Imsland F."/>
            <person name="Lear T.L."/>
            <person name="Adelson D.L."/>
            <person name="Bailey E."/>
            <person name="Bellone R.R."/>
            <person name="Bloecker H."/>
            <person name="Distl O."/>
            <person name="Edgar R.C."/>
            <person name="Garber M."/>
            <person name="Leeb T."/>
            <person name="Mauceli E."/>
            <person name="MacLeod J.N."/>
            <person name="Penedo M.C.T."/>
            <person name="Raison J.M."/>
            <person name="Sharpe T."/>
            <person name="Vogel J."/>
            <person name="Andersson L."/>
            <person name="Antczak D.F."/>
            <person name="Biagi T."/>
            <person name="Binns M.M."/>
            <person name="Chowdhary B.P."/>
            <person name="Coleman S.J."/>
            <person name="Della Valle G."/>
            <person name="Fryc S."/>
            <person name="Guerin G."/>
            <person name="Hasegawa T."/>
            <person name="Hill E.W."/>
            <person name="Jurka J."/>
            <person name="Kiialainen A."/>
            <person name="Lindgren G."/>
            <person name="Liu J."/>
            <person name="Magnani E."/>
            <person name="Mickelson J.R."/>
            <person name="Murray J."/>
            <person name="Nergadze S.G."/>
            <person name="Onofrio R."/>
            <person name="Pedroni S."/>
            <person name="Piras M.F."/>
            <person name="Raudsepp T."/>
            <person name="Rocchi M."/>
            <person name="Roeed K.H."/>
            <person name="Ryder O.A."/>
            <person name="Searle S."/>
            <person name="Skow L."/>
            <person name="Swinburne J.E."/>
            <person name="Syvaenen A.C."/>
            <person name="Tozaki T."/>
            <person name="Valberg S.J."/>
            <person name="Vaudin M."/>
            <person name="White J.R."/>
            <person name="Zody M.C."/>
            <person name="Lander E.S."/>
            <person name="Lindblad-Toh K."/>
        </authorList>
    </citation>
    <scope>NUCLEOTIDE SEQUENCE [LARGE SCALE GENOMIC DNA]</scope>
    <source>
        <strain evidence="7 8">Thoroughbred</strain>
    </source>
</reference>
<dbReference type="GO" id="GO:0007368">
    <property type="term" value="P:determination of left/right symmetry"/>
    <property type="evidence" value="ECO:0007669"/>
    <property type="project" value="Ensembl"/>
</dbReference>
<dbReference type="GO" id="GO:0060271">
    <property type="term" value="P:cilium assembly"/>
    <property type="evidence" value="ECO:0000318"/>
    <property type="project" value="GO_Central"/>
</dbReference>
<dbReference type="GO" id="GO:0060122">
    <property type="term" value="P:inner ear receptor cell stereocilium organization"/>
    <property type="evidence" value="ECO:0007669"/>
    <property type="project" value="Ensembl"/>
</dbReference>
<dbReference type="GO" id="GO:0016020">
    <property type="term" value="C:membrane"/>
    <property type="evidence" value="ECO:0007669"/>
    <property type="project" value="Ensembl"/>
</dbReference>
<dbReference type="Ensembl" id="ENSECAT00000079147.1">
    <property type="protein sequence ID" value="ENSECAP00000055466.1"/>
    <property type="gene ID" value="ENSECAG00000021080.4"/>
</dbReference>
<dbReference type="PANTHER" id="PTHR12968:SF4">
    <property type="entry name" value="TECTONIC-LIKE COMPLEX MEMBER MKS1"/>
    <property type="match status" value="1"/>
</dbReference>
<dbReference type="GO" id="GO:0036064">
    <property type="term" value="C:ciliary basal body"/>
    <property type="evidence" value="ECO:0007669"/>
    <property type="project" value="Ensembl"/>
</dbReference>
<dbReference type="GO" id="GO:0060411">
    <property type="term" value="P:cardiac septum morphogenesis"/>
    <property type="evidence" value="ECO:0007669"/>
    <property type="project" value="Ensembl"/>
</dbReference>
<dbReference type="GO" id="GO:0044458">
    <property type="term" value="P:motile cilium assembly"/>
    <property type="evidence" value="ECO:0007669"/>
    <property type="project" value="Ensembl"/>
</dbReference>
<dbReference type="GO" id="GO:0005814">
    <property type="term" value="C:centriole"/>
    <property type="evidence" value="ECO:0007669"/>
    <property type="project" value="Ensembl"/>
</dbReference>
<keyword evidence="5" id="KW-0966">Cell projection</keyword>
<dbReference type="GO" id="GO:0003271">
    <property type="term" value="P:smoothened signaling pathway involved in regulation of secondary heart field cardioblast proliferation"/>
    <property type="evidence" value="ECO:0007669"/>
    <property type="project" value="Ensembl"/>
</dbReference>